<dbReference type="KEGG" id="hni:W911_12730"/>
<evidence type="ECO:0000256" key="3">
    <source>
        <dbReference type="ARBA" id="ARBA00022729"/>
    </source>
</evidence>
<evidence type="ECO:0000256" key="1">
    <source>
        <dbReference type="ARBA" id="ARBA00010333"/>
    </source>
</evidence>
<dbReference type="SUPFAM" id="SSF53850">
    <property type="entry name" value="Periplasmic binding protein-like II"/>
    <property type="match status" value="1"/>
</dbReference>
<evidence type="ECO:0000313" key="6">
    <source>
        <dbReference type="Proteomes" id="UP000018542"/>
    </source>
</evidence>
<dbReference type="InterPro" id="IPR051455">
    <property type="entry name" value="Bact_solute-bind_prot3"/>
</dbReference>
<dbReference type="InterPro" id="IPR001638">
    <property type="entry name" value="Solute-binding_3/MltF_N"/>
</dbReference>
<name>V5SGJ1_9HYPH</name>
<dbReference type="PATRIC" id="fig|1029756.8.peg.2646"/>
<dbReference type="CDD" id="cd13692">
    <property type="entry name" value="PBP2_BztA"/>
    <property type="match status" value="1"/>
</dbReference>
<evidence type="ECO:0000313" key="5">
    <source>
        <dbReference type="EMBL" id="AHB49074.1"/>
    </source>
</evidence>
<sequence>MSFGMAAMFSAAPAADASTLDDIRTRDHLVCGVTEGTPGFAEVAANGAWKGLDIDFCEALAVAVLGRRDAVRYRVVSPANRFQVLAGREVDVLPRANAMTLSRDTEHGVRFVGTLFHDGQGILVRRGHTVASVLELSGASVCVMAGTGAQEGFERYFQMRKMRYQLVTAEQWPDTVKTYADGACTLLTGDMTLLASERSRLPDPGEHVILPELVAKEPLGPIVRQGDDRWFSVVRWTLEALIAAEELGITSQNIDSLRNSPNTDIRRFQGEEADLGRPLGLARDWSYRVVKQVGNYGELFDRNVGARSPLALERGVNNLWTRGGLMSAAPLR</sequence>
<keyword evidence="2" id="KW-0813">Transport</keyword>
<dbReference type="EMBL" id="CP006912">
    <property type="protein sequence ID" value="AHB49074.1"/>
    <property type="molecule type" value="Genomic_DNA"/>
</dbReference>
<evidence type="ECO:0000259" key="4">
    <source>
        <dbReference type="SMART" id="SM00062"/>
    </source>
</evidence>
<dbReference type="AlphaFoldDB" id="V5SGJ1"/>
<comment type="similarity">
    <text evidence="1">Belongs to the bacterial solute-binding protein 3 family.</text>
</comment>
<dbReference type="PANTHER" id="PTHR30085">
    <property type="entry name" value="AMINO ACID ABC TRANSPORTER PERMEASE"/>
    <property type="match status" value="1"/>
</dbReference>
<dbReference type="GO" id="GO:0006865">
    <property type="term" value="P:amino acid transport"/>
    <property type="evidence" value="ECO:0007669"/>
    <property type="project" value="TreeGrafter"/>
</dbReference>
<dbReference type="Proteomes" id="UP000018542">
    <property type="component" value="Chromosome"/>
</dbReference>
<dbReference type="SMART" id="SM00062">
    <property type="entry name" value="PBPb"/>
    <property type="match status" value="1"/>
</dbReference>
<dbReference type="Pfam" id="PF00497">
    <property type="entry name" value="SBP_bac_3"/>
    <property type="match status" value="1"/>
</dbReference>
<accession>V5SGJ1</accession>
<protein>
    <submittedName>
        <fullName evidence="5">Amino acid ABC transporter substrate-binding protein</fullName>
    </submittedName>
</protein>
<organism evidence="5 6">
    <name type="scientific">Hyphomicrobium nitrativorans NL23</name>
    <dbReference type="NCBI Taxonomy" id="1029756"/>
    <lineage>
        <taxon>Bacteria</taxon>
        <taxon>Pseudomonadati</taxon>
        <taxon>Pseudomonadota</taxon>
        <taxon>Alphaproteobacteria</taxon>
        <taxon>Hyphomicrobiales</taxon>
        <taxon>Hyphomicrobiaceae</taxon>
        <taxon>Hyphomicrobium</taxon>
    </lineage>
</organism>
<dbReference type="OrthoDB" id="9777941at2"/>
<gene>
    <name evidence="5" type="ORF">W911_12730</name>
</gene>
<reference evidence="5 6" key="1">
    <citation type="journal article" date="2014" name="Genome Announc.">
        <title>Complete Genome Sequence of Hyphomicrobium nitrativorans Strain NL23, a Denitrifying Bacterium Isolated from Biofilm of a Methanol-Fed Denitrification System Treating Seawater at the Montreal Biodome.</title>
        <authorList>
            <person name="Martineau C."/>
            <person name="Villeneuve C."/>
            <person name="Mauffrey F."/>
            <person name="Villemur R."/>
        </authorList>
    </citation>
    <scope>NUCLEOTIDE SEQUENCE [LARGE SCALE GENOMIC DNA]</scope>
    <source>
        <strain evidence="5">NL23</strain>
    </source>
</reference>
<evidence type="ECO:0000256" key="2">
    <source>
        <dbReference type="ARBA" id="ARBA00022448"/>
    </source>
</evidence>
<keyword evidence="6" id="KW-1185">Reference proteome</keyword>
<proteinExistence type="inferred from homology"/>
<dbReference type="HOGENOM" id="CLU_019602_3_2_5"/>
<feature type="domain" description="Solute-binding protein family 3/N-terminal" evidence="4">
    <location>
        <begin position="28"/>
        <end position="257"/>
    </location>
</feature>
<keyword evidence="3" id="KW-0732">Signal</keyword>
<dbReference type="PANTHER" id="PTHR30085:SF7">
    <property type="entry name" value="AMINO-ACID ABC TRANSPORTER-BINDING PROTEIN YHDW-RELATED"/>
    <property type="match status" value="1"/>
</dbReference>
<dbReference type="STRING" id="1029756.W911_12730"/>
<dbReference type="Gene3D" id="3.40.190.10">
    <property type="entry name" value="Periplasmic binding protein-like II"/>
    <property type="match status" value="2"/>
</dbReference>